<feature type="transmembrane region" description="Helical" evidence="8">
    <location>
        <begin position="82"/>
        <end position="102"/>
    </location>
</feature>
<comment type="subcellular location">
    <subcellularLocation>
        <location evidence="1">Cell membrane</location>
        <topology evidence="1">Multi-pass membrane protein</topology>
    </subcellularLocation>
</comment>
<name>A0A9X3B7A8_9BACT</name>
<accession>A0A9X3B7A8</accession>
<keyword evidence="11" id="KW-1185">Reference proteome</keyword>
<evidence type="ECO:0000256" key="4">
    <source>
        <dbReference type="ARBA" id="ARBA00022679"/>
    </source>
</evidence>
<dbReference type="Proteomes" id="UP001155483">
    <property type="component" value="Unassembled WGS sequence"/>
</dbReference>
<feature type="transmembrane region" description="Helical" evidence="8">
    <location>
        <begin position="375"/>
        <end position="393"/>
    </location>
</feature>
<evidence type="ECO:0000256" key="5">
    <source>
        <dbReference type="ARBA" id="ARBA00022692"/>
    </source>
</evidence>
<evidence type="ECO:0000256" key="2">
    <source>
        <dbReference type="ARBA" id="ARBA00022475"/>
    </source>
</evidence>
<keyword evidence="7 8" id="KW-0472">Membrane</keyword>
<evidence type="ECO:0000259" key="9">
    <source>
        <dbReference type="Pfam" id="PF13231"/>
    </source>
</evidence>
<feature type="transmembrane region" description="Helical" evidence="8">
    <location>
        <begin position="7"/>
        <end position="28"/>
    </location>
</feature>
<protein>
    <submittedName>
        <fullName evidence="10">Glycosyltransferase family 39 protein</fullName>
    </submittedName>
</protein>
<evidence type="ECO:0000256" key="7">
    <source>
        <dbReference type="ARBA" id="ARBA00023136"/>
    </source>
</evidence>
<evidence type="ECO:0000313" key="10">
    <source>
        <dbReference type="EMBL" id="MCU7548301.1"/>
    </source>
</evidence>
<proteinExistence type="predicted"/>
<dbReference type="PANTHER" id="PTHR33908">
    <property type="entry name" value="MANNOSYLTRANSFERASE YKCB-RELATED"/>
    <property type="match status" value="1"/>
</dbReference>
<organism evidence="10 11">
    <name type="scientific">Paraflavisolibacter caeni</name>
    <dbReference type="NCBI Taxonomy" id="2982496"/>
    <lineage>
        <taxon>Bacteria</taxon>
        <taxon>Pseudomonadati</taxon>
        <taxon>Bacteroidota</taxon>
        <taxon>Chitinophagia</taxon>
        <taxon>Chitinophagales</taxon>
        <taxon>Chitinophagaceae</taxon>
        <taxon>Paraflavisolibacter</taxon>
    </lineage>
</organism>
<feature type="transmembrane region" description="Helical" evidence="8">
    <location>
        <begin position="402"/>
        <end position="423"/>
    </location>
</feature>
<feature type="transmembrane region" description="Helical" evidence="8">
    <location>
        <begin position="205"/>
        <end position="224"/>
    </location>
</feature>
<dbReference type="GO" id="GO:0016763">
    <property type="term" value="F:pentosyltransferase activity"/>
    <property type="evidence" value="ECO:0007669"/>
    <property type="project" value="TreeGrafter"/>
</dbReference>
<comment type="caution">
    <text evidence="10">The sequence shown here is derived from an EMBL/GenBank/DDBJ whole genome shotgun (WGS) entry which is preliminary data.</text>
</comment>
<feature type="transmembrane region" description="Helical" evidence="8">
    <location>
        <begin position="160"/>
        <end position="193"/>
    </location>
</feature>
<evidence type="ECO:0000313" key="11">
    <source>
        <dbReference type="Proteomes" id="UP001155483"/>
    </source>
</evidence>
<feature type="domain" description="Glycosyltransferase RgtA/B/C/D-like" evidence="9">
    <location>
        <begin position="62"/>
        <end position="221"/>
    </location>
</feature>
<dbReference type="GO" id="GO:0009103">
    <property type="term" value="P:lipopolysaccharide biosynthetic process"/>
    <property type="evidence" value="ECO:0007669"/>
    <property type="project" value="UniProtKB-ARBA"/>
</dbReference>
<keyword evidence="5 8" id="KW-0812">Transmembrane</keyword>
<evidence type="ECO:0000256" key="3">
    <source>
        <dbReference type="ARBA" id="ARBA00022676"/>
    </source>
</evidence>
<evidence type="ECO:0000256" key="1">
    <source>
        <dbReference type="ARBA" id="ARBA00004651"/>
    </source>
</evidence>
<reference evidence="10" key="1">
    <citation type="submission" date="2022-09" db="EMBL/GenBank/DDBJ databases">
        <authorList>
            <person name="Yuan C."/>
            <person name="Ke Z."/>
        </authorList>
    </citation>
    <scope>NUCLEOTIDE SEQUENCE</scope>
    <source>
        <strain evidence="10">LB-8</strain>
    </source>
</reference>
<dbReference type="GO" id="GO:0010041">
    <property type="term" value="P:response to iron(III) ion"/>
    <property type="evidence" value="ECO:0007669"/>
    <property type="project" value="TreeGrafter"/>
</dbReference>
<keyword evidence="4" id="KW-0808">Transferase</keyword>
<keyword evidence="3" id="KW-0328">Glycosyltransferase</keyword>
<dbReference type="InterPro" id="IPR050297">
    <property type="entry name" value="LipidA_mod_glycosyltrf_83"/>
</dbReference>
<feature type="transmembrane region" description="Helical" evidence="8">
    <location>
        <begin position="314"/>
        <end position="332"/>
    </location>
</feature>
<dbReference type="PANTHER" id="PTHR33908:SF3">
    <property type="entry name" value="UNDECAPRENYL PHOSPHATE-ALPHA-4-AMINO-4-DEOXY-L-ARABINOSE ARABINOSYL TRANSFERASE"/>
    <property type="match status" value="1"/>
</dbReference>
<evidence type="ECO:0000256" key="8">
    <source>
        <dbReference type="SAM" id="Phobius"/>
    </source>
</evidence>
<feature type="transmembrane region" description="Helical" evidence="8">
    <location>
        <begin position="344"/>
        <end position="363"/>
    </location>
</feature>
<feature type="transmembrane region" description="Helical" evidence="8">
    <location>
        <begin position="111"/>
        <end position="131"/>
    </location>
</feature>
<dbReference type="Pfam" id="PF13231">
    <property type="entry name" value="PMT_2"/>
    <property type="match status" value="1"/>
</dbReference>
<gene>
    <name evidence="10" type="ORF">OCK74_04205</name>
</gene>
<sequence>MKSNKTALFIILAVSIILLFSFLGKISVFQVAEARNAECANEMFARHDWITPVFNGQLRTDKPALEYFAMITAYHLFGVNEFSARFFSAVCGLLVVLCTFLFTKRHFGQNAAVWTSIVLLSSIHAIIQFRLATPDPYLILAHVLSLYCFWEGWQSGKWRWYAAMYLLLGLGVLAKGPVGLLLPALTIALFLLLKKKLSWNVIKEAKPWYGIILALAVCLPWYLLVHFKTGGAWTTGFFMEHNVGRFDKAVDGHSGFFLLPLVFVFLGMFPFSVFSVRTFSWVWKERKQNDLLFFLLVAATSIVIFYSFSSTKLLNYTTPAYPFLAILIGCWLNKVSGQPIKASFEWAFITLIAIAIPVGTYLWSANTDPVKDIAWIAYPLAILPAGVLLAILSKQSLLRRSLLVAVASMCTTFLLFSVSFPALDKHTVFRMHKQELKQGEEVVAYKKFNDGFVFYNGHPIPVVNSQEELDSFLNKYHHLVVLSTTKNDFDELNKNHRLHLQSKVRDLFSSKYSAIYFQLN</sequence>
<dbReference type="AlphaFoldDB" id="A0A9X3B7A8"/>
<dbReference type="GO" id="GO:0005886">
    <property type="term" value="C:plasma membrane"/>
    <property type="evidence" value="ECO:0007669"/>
    <property type="project" value="UniProtKB-SubCell"/>
</dbReference>
<keyword evidence="6 8" id="KW-1133">Transmembrane helix</keyword>
<dbReference type="EMBL" id="JAOTIF010000002">
    <property type="protein sequence ID" value="MCU7548301.1"/>
    <property type="molecule type" value="Genomic_DNA"/>
</dbReference>
<dbReference type="RefSeq" id="WP_279295749.1">
    <property type="nucleotide sequence ID" value="NZ_JAOTIF010000002.1"/>
</dbReference>
<feature type="transmembrane region" description="Helical" evidence="8">
    <location>
        <begin position="291"/>
        <end position="308"/>
    </location>
</feature>
<dbReference type="InterPro" id="IPR038731">
    <property type="entry name" value="RgtA/B/C-like"/>
</dbReference>
<keyword evidence="2" id="KW-1003">Cell membrane</keyword>
<feature type="transmembrane region" description="Helical" evidence="8">
    <location>
        <begin position="256"/>
        <end position="279"/>
    </location>
</feature>
<reference evidence="10" key="2">
    <citation type="submission" date="2023-04" db="EMBL/GenBank/DDBJ databases">
        <title>Paracnuella aquatica gen. nov., sp. nov., a member of the family Chitinophagaceae isolated from a hot spring.</title>
        <authorList>
            <person name="Wang C."/>
        </authorList>
    </citation>
    <scope>NUCLEOTIDE SEQUENCE</scope>
    <source>
        <strain evidence="10">LB-8</strain>
    </source>
</reference>
<evidence type="ECO:0000256" key="6">
    <source>
        <dbReference type="ARBA" id="ARBA00022989"/>
    </source>
</evidence>